<keyword evidence="3" id="KW-0342">GTP-binding</keyword>
<evidence type="ECO:0000256" key="1">
    <source>
        <dbReference type="ARBA" id="ARBA00008535"/>
    </source>
</evidence>
<evidence type="ECO:0000256" key="3">
    <source>
        <dbReference type="ARBA" id="ARBA00023134"/>
    </source>
</evidence>
<evidence type="ECO:0000259" key="4">
    <source>
        <dbReference type="PROSITE" id="PS51720"/>
    </source>
</evidence>
<dbReference type="Proteomes" id="UP000472262">
    <property type="component" value="Unassembled WGS sequence"/>
</dbReference>
<dbReference type="CDD" id="cd01852">
    <property type="entry name" value="AIG1"/>
    <property type="match status" value="1"/>
</dbReference>
<reference evidence="5" key="2">
    <citation type="submission" date="2025-09" db="UniProtKB">
        <authorList>
            <consortium name="Ensembl"/>
        </authorList>
    </citation>
    <scope>IDENTIFICATION</scope>
</reference>
<name>A0A672LWM0_SINGR</name>
<keyword evidence="2" id="KW-0547">Nucleotide-binding</keyword>
<organism evidence="5 6">
    <name type="scientific">Sinocyclocheilus grahami</name>
    <name type="common">Dianchi golden-line fish</name>
    <name type="synonym">Barbus grahami</name>
    <dbReference type="NCBI Taxonomy" id="75366"/>
    <lineage>
        <taxon>Eukaryota</taxon>
        <taxon>Metazoa</taxon>
        <taxon>Chordata</taxon>
        <taxon>Craniata</taxon>
        <taxon>Vertebrata</taxon>
        <taxon>Euteleostomi</taxon>
        <taxon>Actinopterygii</taxon>
        <taxon>Neopterygii</taxon>
        <taxon>Teleostei</taxon>
        <taxon>Ostariophysi</taxon>
        <taxon>Cypriniformes</taxon>
        <taxon>Cyprinidae</taxon>
        <taxon>Cyprininae</taxon>
        <taxon>Sinocyclocheilus</taxon>
    </lineage>
</organism>
<evidence type="ECO:0000313" key="6">
    <source>
        <dbReference type="Proteomes" id="UP000472262"/>
    </source>
</evidence>
<dbReference type="PANTHER" id="PTHR10903:SF188">
    <property type="entry name" value="GTPASE IMAP FAMILY MEMBER 2-LIKE-RELATED"/>
    <property type="match status" value="1"/>
</dbReference>
<dbReference type="AlphaFoldDB" id="A0A672LWM0"/>
<dbReference type="InterPro" id="IPR045058">
    <property type="entry name" value="GIMA/IAN/Toc"/>
</dbReference>
<dbReference type="SUPFAM" id="SSF52540">
    <property type="entry name" value="P-loop containing nucleoside triphosphate hydrolases"/>
    <property type="match status" value="1"/>
</dbReference>
<evidence type="ECO:0000256" key="2">
    <source>
        <dbReference type="ARBA" id="ARBA00022741"/>
    </source>
</evidence>
<accession>A0A672LWM0</accession>
<dbReference type="Ensembl" id="ENSSGRT00000030589.1">
    <property type="protein sequence ID" value="ENSSGRP00000028453.1"/>
    <property type="gene ID" value="ENSSGRG00000016256.1"/>
</dbReference>
<dbReference type="GO" id="GO:0005525">
    <property type="term" value="F:GTP binding"/>
    <property type="evidence" value="ECO:0007669"/>
    <property type="project" value="UniProtKB-KW"/>
</dbReference>
<dbReference type="InterPro" id="IPR027417">
    <property type="entry name" value="P-loop_NTPase"/>
</dbReference>
<dbReference type="InterPro" id="IPR006703">
    <property type="entry name" value="G_AIG1"/>
</dbReference>
<comment type="similarity">
    <text evidence="1">Belongs to the TRAFAC class TrmE-Era-EngA-EngB-Septin-like GTPase superfamily. AIG1/Toc34/Toc159-like paraseptin GTPase family. IAN subfamily.</text>
</comment>
<proteinExistence type="inferred from homology"/>
<sequence>IILVGKTGAGKSSAGNTILGQEHFVKDVSPQSVTRTCGRGEAQMDNRVISVIDTPGLFDTSISEEQLKNELVRCIEMSVPGPHAFLLVISLGVRFTEEERNTVTWIQNNFGEDAAHHTIVLFTHADQLRGKPLDEYISESNALQAVVNECGGRFHSFNNEDMGNRYQVTDLLNEIDEMVRINGGQHYTNEMYELAQNKIRWEAFKQTLKKYGVKSLNTLLFYI</sequence>
<dbReference type="FunFam" id="3.40.50.300:FF:000366">
    <property type="entry name" value="GTPase, IMAP family member 2"/>
    <property type="match status" value="1"/>
</dbReference>
<dbReference type="PROSITE" id="PS51720">
    <property type="entry name" value="G_AIG1"/>
    <property type="match status" value="1"/>
</dbReference>
<protein>
    <recommendedName>
        <fullName evidence="4">AIG1-type G domain-containing protein</fullName>
    </recommendedName>
</protein>
<feature type="domain" description="AIG1-type G" evidence="4">
    <location>
        <begin position="1"/>
        <end position="196"/>
    </location>
</feature>
<reference evidence="5" key="1">
    <citation type="submission" date="2025-08" db="UniProtKB">
        <authorList>
            <consortium name="Ensembl"/>
        </authorList>
    </citation>
    <scope>IDENTIFICATION</scope>
</reference>
<dbReference type="PANTHER" id="PTHR10903">
    <property type="entry name" value="GTPASE, IMAP FAMILY MEMBER-RELATED"/>
    <property type="match status" value="1"/>
</dbReference>
<dbReference type="OMA" id="AQCGGGY"/>
<evidence type="ECO:0000313" key="5">
    <source>
        <dbReference type="Ensembl" id="ENSSGRP00000028453.1"/>
    </source>
</evidence>
<dbReference type="InParanoid" id="A0A672LWM0"/>
<dbReference type="Gene3D" id="3.40.50.300">
    <property type="entry name" value="P-loop containing nucleotide triphosphate hydrolases"/>
    <property type="match status" value="1"/>
</dbReference>
<keyword evidence="6" id="KW-1185">Reference proteome</keyword>
<dbReference type="Pfam" id="PF04548">
    <property type="entry name" value="AIG1"/>
    <property type="match status" value="1"/>
</dbReference>